<gene>
    <name evidence="4" type="ORF">PFICI_04297</name>
</gene>
<dbReference type="SUPFAM" id="SSF51735">
    <property type="entry name" value="NAD(P)-binding Rossmann-fold domains"/>
    <property type="match status" value="1"/>
</dbReference>
<dbReference type="Gene3D" id="3.40.50.720">
    <property type="entry name" value="NAD(P)-binding Rossmann-like Domain"/>
    <property type="match status" value="2"/>
</dbReference>
<evidence type="ECO:0000256" key="2">
    <source>
        <dbReference type="ARBA" id="ARBA00023027"/>
    </source>
</evidence>
<dbReference type="EMBL" id="KI912111">
    <property type="protein sequence ID" value="ETS82421.1"/>
    <property type="molecule type" value="Genomic_DNA"/>
</dbReference>
<dbReference type="GO" id="GO:0016491">
    <property type="term" value="F:oxidoreductase activity"/>
    <property type="evidence" value="ECO:0007669"/>
    <property type="project" value="UniProtKB-KW"/>
</dbReference>
<dbReference type="InterPro" id="IPR006140">
    <property type="entry name" value="D-isomer_DH_NAD-bd"/>
</dbReference>
<evidence type="ECO:0000313" key="5">
    <source>
        <dbReference type="Proteomes" id="UP000030651"/>
    </source>
</evidence>
<dbReference type="STRING" id="1229662.W3XB56"/>
<feature type="domain" description="D-isomer specific 2-hydroxyacid dehydrogenase NAD-binding" evidence="3">
    <location>
        <begin position="127"/>
        <end position="197"/>
    </location>
</feature>
<dbReference type="Pfam" id="PF02826">
    <property type="entry name" value="2-Hacid_dh_C"/>
    <property type="match status" value="2"/>
</dbReference>
<proteinExistence type="predicted"/>
<dbReference type="OrthoDB" id="298012at2759"/>
<protein>
    <recommendedName>
        <fullName evidence="3">D-isomer specific 2-hydroxyacid dehydrogenase NAD-binding domain-containing protein</fullName>
    </recommendedName>
</protein>
<dbReference type="InParanoid" id="W3XB56"/>
<dbReference type="GO" id="GO:0051287">
    <property type="term" value="F:NAD binding"/>
    <property type="evidence" value="ECO:0007669"/>
    <property type="project" value="InterPro"/>
</dbReference>
<dbReference type="PROSITE" id="PS00065">
    <property type="entry name" value="D_2_HYDROXYACID_DH_1"/>
    <property type="match status" value="1"/>
</dbReference>
<organism evidence="4 5">
    <name type="scientific">Pestalotiopsis fici (strain W106-1 / CGMCC3.15140)</name>
    <dbReference type="NCBI Taxonomy" id="1229662"/>
    <lineage>
        <taxon>Eukaryota</taxon>
        <taxon>Fungi</taxon>
        <taxon>Dikarya</taxon>
        <taxon>Ascomycota</taxon>
        <taxon>Pezizomycotina</taxon>
        <taxon>Sordariomycetes</taxon>
        <taxon>Xylariomycetidae</taxon>
        <taxon>Amphisphaeriales</taxon>
        <taxon>Sporocadaceae</taxon>
        <taxon>Pestalotiopsis</taxon>
    </lineage>
</organism>
<dbReference type="Proteomes" id="UP000030651">
    <property type="component" value="Unassembled WGS sequence"/>
</dbReference>
<evidence type="ECO:0000259" key="3">
    <source>
        <dbReference type="Pfam" id="PF02826"/>
    </source>
</evidence>
<dbReference type="GeneID" id="19269310"/>
<dbReference type="InterPro" id="IPR036291">
    <property type="entry name" value="NAD(P)-bd_dom_sf"/>
</dbReference>
<keyword evidence="2" id="KW-0520">NAD</keyword>
<keyword evidence="1" id="KW-0560">Oxidoreductase</keyword>
<feature type="domain" description="D-isomer specific 2-hydroxyacid dehydrogenase NAD-binding" evidence="3">
    <location>
        <begin position="234"/>
        <end position="325"/>
    </location>
</feature>
<name>W3XB56_PESFW</name>
<dbReference type="eggNOG" id="KOG0069">
    <property type="taxonomic scope" value="Eukaryota"/>
</dbReference>
<accession>W3XB56</accession>
<dbReference type="PANTHER" id="PTHR43333:SF1">
    <property type="entry name" value="D-ISOMER SPECIFIC 2-HYDROXYACID DEHYDROGENASE NAD-BINDING DOMAIN-CONTAINING PROTEIN"/>
    <property type="match status" value="1"/>
</dbReference>
<dbReference type="OMA" id="HSALWSH"/>
<dbReference type="CDD" id="cd12163">
    <property type="entry name" value="2-Hacid_dh_5"/>
    <property type="match status" value="1"/>
</dbReference>
<dbReference type="HOGENOM" id="CLU_019796_1_0_1"/>
<dbReference type="AlphaFoldDB" id="W3XB56"/>
<keyword evidence="5" id="KW-1185">Reference proteome</keyword>
<evidence type="ECO:0000256" key="1">
    <source>
        <dbReference type="ARBA" id="ARBA00023002"/>
    </source>
</evidence>
<dbReference type="PANTHER" id="PTHR43333">
    <property type="entry name" value="2-HACID_DH_C DOMAIN-CONTAINING PROTEIN"/>
    <property type="match status" value="1"/>
</dbReference>
<dbReference type="KEGG" id="pfy:PFICI_04297"/>
<dbReference type="InterPro" id="IPR029752">
    <property type="entry name" value="D-isomer_DH_CS1"/>
</dbReference>
<dbReference type="RefSeq" id="XP_007831069.1">
    <property type="nucleotide sequence ID" value="XM_007832878.1"/>
</dbReference>
<reference evidence="5" key="1">
    <citation type="journal article" date="2015" name="BMC Genomics">
        <title>Genomic and transcriptomic analysis of the endophytic fungus Pestalotiopsis fici reveals its lifestyle and high potential for synthesis of natural products.</title>
        <authorList>
            <person name="Wang X."/>
            <person name="Zhang X."/>
            <person name="Liu L."/>
            <person name="Xiang M."/>
            <person name="Wang W."/>
            <person name="Sun X."/>
            <person name="Che Y."/>
            <person name="Guo L."/>
            <person name="Liu G."/>
            <person name="Guo L."/>
            <person name="Wang C."/>
            <person name="Yin W.B."/>
            <person name="Stadler M."/>
            <person name="Zhang X."/>
            <person name="Liu X."/>
        </authorList>
    </citation>
    <scope>NUCLEOTIDE SEQUENCE [LARGE SCALE GENOMIC DNA]</scope>
    <source>
        <strain evidence="5">W106-1 / CGMCC3.15140</strain>
    </source>
</reference>
<evidence type="ECO:0000313" key="4">
    <source>
        <dbReference type="EMBL" id="ETS82421.1"/>
    </source>
</evidence>
<sequence length="362" mass="40045">MSTTTSSALSKDVLLVLFITPRNEEWISRVKAKHPGLEIRWANILEDGGTFSKMKDPGDEIFQGVTLGFCFQYPPAAERLQSVRFIQLPSAGIDFWSGHETFNRKEVTFCTANGVHAPQIAEWVIGSYLSHQHHFNRYAQSMKTGLWEPPFATTVQDCTIARMGILGYGAIGRQCARIAKSMGMDIYAYTRSERSTPESRKDDSYCVPGTGDPDGLLPTKWFHGSSKEAINDFLSQDLDILVLALPLTKESQGLISTEQFEILGKKKTFVSNVARGGIINTDALVDALESGKIRGAALDVTDPEPLPADHKLWKSPNLLITPHVSWQSQALMSRVLNILETNLDNLGAGRPLINVVSKEFGY</sequence>